<protein>
    <submittedName>
        <fullName evidence="1">Uncharacterized protein</fullName>
    </submittedName>
</protein>
<gene>
    <name evidence="1" type="ORF">DXT76_19305</name>
</gene>
<dbReference type="EMBL" id="QTLC01000073">
    <property type="protein sequence ID" value="RDY67673.1"/>
    <property type="molecule type" value="Genomic_DNA"/>
</dbReference>
<dbReference type="AlphaFoldDB" id="A0A3D8VE54"/>
<proteinExistence type="predicted"/>
<sequence length="177" mass="20881">MKKPIIVISFFIIPFISGCNPNEHLTKGLVEDYYNAVIHQNYEKAFEVSRIYDLGSRNTVETNFTEKEAKEFFKKKLNYLKKVDYKVKSYEIVEIQQHDGHTFIYDVSLEIQVNGETMNRREKVWPKVDHENIAITQSEDPLAKYRDGRVNFEIEEHWLKDIKKESNNTLNISDSSI</sequence>
<comment type="caution">
    <text evidence="1">The sequence shown here is derived from an EMBL/GenBank/DDBJ whole genome shotgun (WGS) entry which is preliminary data.</text>
</comment>
<organism evidence="1 2">
    <name type="scientific">Halobacillus trueperi</name>
    <dbReference type="NCBI Taxonomy" id="156205"/>
    <lineage>
        <taxon>Bacteria</taxon>
        <taxon>Bacillati</taxon>
        <taxon>Bacillota</taxon>
        <taxon>Bacilli</taxon>
        <taxon>Bacillales</taxon>
        <taxon>Bacillaceae</taxon>
        <taxon>Halobacillus</taxon>
    </lineage>
</organism>
<evidence type="ECO:0000313" key="2">
    <source>
        <dbReference type="Proteomes" id="UP000257032"/>
    </source>
</evidence>
<dbReference type="RefSeq" id="WP_115895084.1">
    <property type="nucleotide sequence ID" value="NZ_QTLC01000073.1"/>
</dbReference>
<name>A0A3D8VE54_9BACI</name>
<evidence type="ECO:0000313" key="1">
    <source>
        <dbReference type="EMBL" id="RDY67673.1"/>
    </source>
</evidence>
<dbReference type="PROSITE" id="PS51257">
    <property type="entry name" value="PROKAR_LIPOPROTEIN"/>
    <property type="match status" value="1"/>
</dbReference>
<dbReference type="Proteomes" id="UP000257032">
    <property type="component" value="Unassembled WGS sequence"/>
</dbReference>
<accession>A0A3D8VE54</accession>
<reference evidence="1 2" key="1">
    <citation type="submission" date="2018-08" db="EMBL/GenBank/DDBJ databases">
        <title>Genome sequence of strict halophilic Halobacillus trueperi SS1 isolated from Lunsu, a salty water body of North West Himalayas.</title>
        <authorList>
            <person name="Gupta S."/>
            <person name="Sharma P."/>
            <person name="Dev K."/>
            <person name="Baumler D."/>
            <person name="Sourirajan A."/>
        </authorList>
    </citation>
    <scope>NUCLEOTIDE SEQUENCE [LARGE SCALE GENOMIC DNA]</scope>
    <source>
        <strain evidence="1 2">SS1</strain>
    </source>
</reference>